<organism evidence="1 2">
    <name type="scientific">Neorickettsia risticii (strain Illinois)</name>
    <dbReference type="NCBI Taxonomy" id="434131"/>
    <lineage>
        <taxon>Bacteria</taxon>
        <taxon>Pseudomonadati</taxon>
        <taxon>Pseudomonadota</taxon>
        <taxon>Alphaproteobacteria</taxon>
        <taxon>Rickettsiales</taxon>
        <taxon>Anaplasmataceae</taxon>
        <taxon>Neorickettsia</taxon>
    </lineage>
</organism>
<name>C6V662_NEORI</name>
<dbReference type="AlphaFoldDB" id="C6V662"/>
<dbReference type="STRING" id="434131.NRI_0914"/>
<evidence type="ECO:0000313" key="2">
    <source>
        <dbReference type="Proteomes" id="UP000001627"/>
    </source>
</evidence>
<evidence type="ECO:0000313" key="1">
    <source>
        <dbReference type="EMBL" id="ACT69877.1"/>
    </source>
</evidence>
<protein>
    <submittedName>
        <fullName evidence="1">Uncharacterized protein</fullName>
    </submittedName>
</protein>
<gene>
    <name evidence="1" type="ordered locus">NRI_0914</name>
</gene>
<sequence length="37" mass="4178">MNVIEVLLNRNQSMRTRKYGAEHKCSLVADVTETAAK</sequence>
<dbReference type="HOGENOM" id="CLU_3346355_0_0_5"/>
<dbReference type="KEGG" id="nri:NRI_0914"/>
<reference evidence="1 2" key="1">
    <citation type="journal article" date="2009" name="Nucleic Acids Res.">
        <title>Analysis of complete genome sequence of Neorickettsia risticii: causative agent of Potomac horse fever.</title>
        <authorList>
            <person name="Lin M."/>
            <person name="Zhang C."/>
            <person name="Gibson K."/>
            <person name="Rikihisa Y."/>
        </authorList>
    </citation>
    <scope>NUCLEOTIDE SEQUENCE [LARGE SCALE GENOMIC DNA]</scope>
    <source>
        <strain evidence="1 2">Illinois</strain>
    </source>
</reference>
<keyword evidence="2" id="KW-1185">Reference proteome</keyword>
<dbReference type="EMBL" id="CP001431">
    <property type="protein sequence ID" value="ACT69877.1"/>
    <property type="molecule type" value="Genomic_DNA"/>
</dbReference>
<dbReference type="Proteomes" id="UP000001627">
    <property type="component" value="Chromosome"/>
</dbReference>
<accession>C6V662</accession>
<proteinExistence type="predicted"/>